<evidence type="ECO:0000313" key="6">
    <source>
        <dbReference type="Proteomes" id="UP001309876"/>
    </source>
</evidence>
<evidence type="ECO:0000313" key="5">
    <source>
        <dbReference type="EMBL" id="KAK5091060.1"/>
    </source>
</evidence>
<dbReference type="Proteomes" id="UP001309876">
    <property type="component" value="Unassembled WGS sequence"/>
</dbReference>
<feature type="compositionally biased region" description="Polar residues" evidence="4">
    <location>
        <begin position="69"/>
        <end position="79"/>
    </location>
</feature>
<dbReference type="EMBL" id="JAVRRJ010000001">
    <property type="protein sequence ID" value="KAK5091060.1"/>
    <property type="molecule type" value="Genomic_DNA"/>
</dbReference>
<evidence type="ECO:0000256" key="2">
    <source>
        <dbReference type="ARBA" id="ARBA00023139"/>
    </source>
</evidence>
<evidence type="ECO:0000256" key="4">
    <source>
        <dbReference type="SAM" id="MobiDB-lite"/>
    </source>
</evidence>
<evidence type="ECO:0000256" key="1">
    <source>
        <dbReference type="ARBA" id="ARBA00022707"/>
    </source>
</evidence>
<organism evidence="5 6">
    <name type="scientific">Lithohypha guttulata</name>
    <dbReference type="NCBI Taxonomy" id="1690604"/>
    <lineage>
        <taxon>Eukaryota</taxon>
        <taxon>Fungi</taxon>
        <taxon>Dikarya</taxon>
        <taxon>Ascomycota</taxon>
        <taxon>Pezizomycotina</taxon>
        <taxon>Eurotiomycetes</taxon>
        <taxon>Chaetothyriomycetidae</taxon>
        <taxon>Chaetothyriales</taxon>
        <taxon>Trichomeriaceae</taxon>
        <taxon>Lithohypha</taxon>
    </lineage>
</organism>
<protein>
    <submittedName>
        <fullName evidence="5">Uncharacterized protein</fullName>
    </submittedName>
</protein>
<proteinExistence type="predicted"/>
<comment type="caution">
    <text evidence="5">The sequence shown here is derived from an EMBL/GenBank/DDBJ whole genome shotgun (WGS) entry which is preliminary data.</text>
</comment>
<keyword evidence="6" id="KW-1185">Reference proteome</keyword>
<gene>
    <name evidence="5" type="ORF">LTR05_001240</name>
</gene>
<dbReference type="InterPro" id="IPR031632">
    <property type="entry name" value="SVIP"/>
</dbReference>
<sequence>MPRTSSLWLLLQHEALRNYRERILEYFSYKNPYLLSHAVRQAESSHRDPFTNMGNICSRSANKDDNFSGPGQTLGSSSDAPRPVPVTKKQTIAGTSGRPLGSAGGDGTSSPAPPDGARSAAARAAEERATAANKPGGKLSGQLAAQKKQTQTQTLNTGSEQERLARAADANTQARNWN</sequence>
<feature type="compositionally biased region" description="Low complexity" evidence="4">
    <location>
        <begin position="142"/>
        <end position="155"/>
    </location>
</feature>
<dbReference type="AlphaFoldDB" id="A0AAN7T7H8"/>
<reference evidence="5 6" key="1">
    <citation type="submission" date="2023-08" db="EMBL/GenBank/DDBJ databases">
        <title>Black Yeasts Isolated from many extreme environments.</title>
        <authorList>
            <person name="Coleine C."/>
            <person name="Stajich J.E."/>
            <person name="Selbmann L."/>
        </authorList>
    </citation>
    <scope>NUCLEOTIDE SEQUENCE [LARGE SCALE GENOMIC DNA]</scope>
    <source>
        <strain evidence="5 6">CCFEE 5910</strain>
    </source>
</reference>
<evidence type="ECO:0000256" key="3">
    <source>
        <dbReference type="ARBA" id="ARBA00023288"/>
    </source>
</evidence>
<keyword evidence="1" id="KW-0519">Myristate</keyword>
<name>A0AAN7T7H8_9EURO</name>
<feature type="region of interest" description="Disordered" evidence="4">
    <location>
        <begin position="44"/>
        <end position="178"/>
    </location>
</feature>
<keyword evidence="3" id="KW-0449">Lipoprotein</keyword>
<accession>A0AAN7T7H8</accession>
<dbReference type="Pfam" id="PF15811">
    <property type="entry name" value="SVIP"/>
    <property type="match status" value="1"/>
</dbReference>
<keyword evidence="2" id="KW-0564">Palmitate</keyword>